<keyword evidence="2" id="KW-0808">Transferase</keyword>
<keyword evidence="2" id="KW-0489">Methyltransferase</keyword>
<gene>
    <name evidence="2" type="ORF">SAMN05660686_04155</name>
</gene>
<organism evidence="2 3">
    <name type="scientific">Thalassobaculum litoreum DSM 18839</name>
    <dbReference type="NCBI Taxonomy" id="1123362"/>
    <lineage>
        <taxon>Bacteria</taxon>
        <taxon>Pseudomonadati</taxon>
        <taxon>Pseudomonadota</taxon>
        <taxon>Alphaproteobacteria</taxon>
        <taxon>Rhodospirillales</taxon>
        <taxon>Thalassobaculaceae</taxon>
        <taxon>Thalassobaculum</taxon>
    </lineage>
</organism>
<reference evidence="2 3" key="1">
    <citation type="submission" date="2016-10" db="EMBL/GenBank/DDBJ databases">
        <authorList>
            <person name="Varghese N."/>
            <person name="Submissions S."/>
        </authorList>
    </citation>
    <scope>NUCLEOTIDE SEQUENCE [LARGE SCALE GENOMIC DNA]</scope>
    <source>
        <strain evidence="2 3">DSM 18839</strain>
    </source>
</reference>
<dbReference type="GO" id="GO:0008757">
    <property type="term" value="F:S-adenosylmethionine-dependent methyltransferase activity"/>
    <property type="evidence" value="ECO:0007669"/>
    <property type="project" value="InterPro"/>
</dbReference>
<evidence type="ECO:0000313" key="3">
    <source>
        <dbReference type="Proteomes" id="UP000198615"/>
    </source>
</evidence>
<feature type="domain" description="Methyltransferase type 11" evidence="1">
    <location>
        <begin position="37"/>
        <end position="116"/>
    </location>
</feature>
<comment type="caution">
    <text evidence="2">The sequence shown here is derived from an EMBL/GenBank/DDBJ whole genome shotgun (WGS) entry which is preliminary data.</text>
</comment>
<dbReference type="CDD" id="cd02440">
    <property type="entry name" value="AdoMet_MTases"/>
    <property type="match status" value="1"/>
</dbReference>
<evidence type="ECO:0000313" key="2">
    <source>
        <dbReference type="EMBL" id="SDG36106.1"/>
    </source>
</evidence>
<dbReference type="InterPro" id="IPR029063">
    <property type="entry name" value="SAM-dependent_MTases_sf"/>
</dbReference>
<dbReference type="EMBL" id="FNBW01000015">
    <property type="protein sequence ID" value="SDG36106.1"/>
    <property type="molecule type" value="Genomic_DNA"/>
</dbReference>
<evidence type="ECO:0000259" key="1">
    <source>
        <dbReference type="Pfam" id="PF08241"/>
    </source>
</evidence>
<dbReference type="Pfam" id="PF08241">
    <property type="entry name" value="Methyltransf_11"/>
    <property type="match status" value="1"/>
</dbReference>
<dbReference type="InterPro" id="IPR013216">
    <property type="entry name" value="Methyltransf_11"/>
</dbReference>
<dbReference type="PANTHER" id="PTHR43591">
    <property type="entry name" value="METHYLTRANSFERASE"/>
    <property type="match status" value="1"/>
</dbReference>
<dbReference type="RefSeq" id="WP_175474321.1">
    <property type="nucleotide sequence ID" value="NZ_FNBW01000015.1"/>
</dbReference>
<dbReference type="GO" id="GO:0032259">
    <property type="term" value="P:methylation"/>
    <property type="evidence" value="ECO:0007669"/>
    <property type="project" value="UniProtKB-KW"/>
</dbReference>
<keyword evidence="3" id="KW-1185">Reference proteome</keyword>
<name>A0A8G2BLQ8_9PROT</name>
<sequence>MYREILARWDRFASAQSRSRHLPPRLLAHLRPGQSVLDIGTSDGRLARDLLQAEPTLDITAIDSHPRAETYIPVIEANGHDVPFADNAFDTVMLIDVLHHDLHPERILREAARVARGRVLIKDHYWVTALDRAVLRLSDYLGNRAYDIPLPYNYLRLEEWRDLFTGLDARVVATETFHYSVYDRCKQVTFLLDTGCKE</sequence>
<accession>A0A8G2BLQ8</accession>
<dbReference type="Proteomes" id="UP000198615">
    <property type="component" value="Unassembled WGS sequence"/>
</dbReference>
<proteinExistence type="predicted"/>
<dbReference type="AlphaFoldDB" id="A0A8G2BLQ8"/>
<protein>
    <submittedName>
        <fullName evidence="2">Methyltransferase domain-containing protein</fullName>
    </submittedName>
</protein>
<dbReference type="SUPFAM" id="SSF53335">
    <property type="entry name" value="S-adenosyl-L-methionine-dependent methyltransferases"/>
    <property type="match status" value="1"/>
</dbReference>
<dbReference type="Gene3D" id="3.40.50.150">
    <property type="entry name" value="Vaccinia Virus protein VP39"/>
    <property type="match status" value="1"/>
</dbReference>